<feature type="transmembrane region" description="Helical" evidence="2">
    <location>
        <begin position="249"/>
        <end position="270"/>
    </location>
</feature>
<feature type="transmembrane region" description="Helical" evidence="2">
    <location>
        <begin position="94"/>
        <end position="119"/>
    </location>
</feature>
<feature type="transmembrane region" description="Helical" evidence="2">
    <location>
        <begin position="158"/>
        <end position="178"/>
    </location>
</feature>
<feature type="transmembrane region" description="Helical" evidence="2">
    <location>
        <begin position="474"/>
        <end position="496"/>
    </location>
</feature>
<feature type="transmembrane region" description="Helical" evidence="2">
    <location>
        <begin position="204"/>
        <end position="237"/>
    </location>
</feature>
<evidence type="ECO:0000256" key="2">
    <source>
        <dbReference type="SAM" id="Phobius"/>
    </source>
</evidence>
<dbReference type="AlphaFoldDB" id="A0A8H3DK55"/>
<dbReference type="Proteomes" id="UP000663861">
    <property type="component" value="Unassembled WGS sequence"/>
</dbReference>
<evidence type="ECO:0000313" key="4">
    <source>
        <dbReference type="Proteomes" id="UP000663861"/>
    </source>
</evidence>
<name>A0A8H3DK55_9AGAM</name>
<feature type="transmembrane region" description="Helical" evidence="2">
    <location>
        <begin position="65"/>
        <end position="88"/>
    </location>
</feature>
<keyword evidence="2" id="KW-1133">Transmembrane helix</keyword>
<feature type="transmembrane region" description="Helical" evidence="2">
    <location>
        <begin position="547"/>
        <end position="567"/>
    </location>
</feature>
<feature type="compositionally biased region" description="Basic and acidic residues" evidence="1">
    <location>
        <begin position="883"/>
        <end position="902"/>
    </location>
</feature>
<feature type="transmembrane region" description="Helical" evidence="2">
    <location>
        <begin position="285"/>
        <end position="303"/>
    </location>
</feature>
<sequence length="902" mass="102129">MSCRAANPDVIDLGIRLAIYSYAACSATLGFLTLLSTGQRRYIQEPEEANAYTERVVKHVKDVDFAVATSTLTGVALIIAALFHQHYFHTLTLFHAYIVLLLLWVITLTGMWFVIHAWVSVKITLSLLLTQKRASFQVFDILATNRRRMNTFEFWKRILYHSKWFTIHFSLMGGYGLYVTIRRGDFQPPECIPTAFKNHVLSSFVYGFAAVPVLNSCMLFVITSLLVWIASVIVAACSHRGWRGLVDPIVFCFFWLLEYIVIIGGIILTIELQLKENTDDKGSPSPFGSTLAVSLVIVPLQLVGKRAWQMIKPPQSQGQGRYSVAGKYESQPFVHNRESTGGTMSTVHNRGFRLETNEGIREVTVATEVDRLLVCIRDLAPSQALTERQITNKRGPITRTGIIVGCMSEACKAANPDIIDLGARIAIYSYAGCSALLGFLTLVGASQRRQLQAEEDQFEYTEKVVKHINEVNEAVATSTLTGMALIIAALVHQHLFHSLTLFHAYMVLCLLWVVTLTGMWFVIHAWVFDILRAKKRRMATFSFWKRIIIQAKWFTVQFCAMGAYGLYVTVRRDDFLPPECVPGVFSNEVWSIFLYSFATIPVINSCMLFIITSFFVWVASVLVAICSRKGWKGLVDPIVFCIFWLLEYVLLTVALIVMIETQLKENTSNDQTQAPFGSTLAMALVIVPLKVVAVRMWQMLYGDVPPPPATPAPPPPKHLVLIPADSDLSHPPKAYYPKQYPKEYPKGYPKDYWKDYSKDHSKDSSKDQTKDYSKDQTKDYTKDRSKDYAKDRSKDVPRSPMKPRRPHSPPSPTRSNASQQPSSPIKPPSKPPSRDCLRTHRDPSKVPSKESLRPHRPREPFKVPSQDSLQPPQYHSRNPPRSPSKESLREARHRERYLNAQV</sequence>
<feature type="compositionally biased region" description="Basic and acidic residues" evidence="1">
    <location>
        <begin position="755"/>
        <end position="797"/>
    </location>
</feature>
<proteinExistence type="predicted"/>
<evidence type="ECO:0000256" key="1">
    <source>
        <dbReference type="SAM" id="MobiDB-lite"/>
    </source>
</evidence>
<keyword evidence="2" id="KW-0812">Transmembrane</keyword>
<feature type="compositionally biased region" description="Polar residues" evidence="1">
    <location>
        <begin position="865"/>
        <end position="876"/>
    </location>
</feature>
<reference evidence="3" key="1">
    <citation type="submission" date="2021-01" db="EMBL/GenBank/DDBJ databases">
        <authorList>
            <person name="Kaushik A."/>
        </authorList>
    </citation>
    <scope>NUCLEOTIDE SEQUENCE</scope>
    <source>
        <strain evidence="3">AG4-RS23</strain>
    </source>
</reference>
<organism evidence="3 4">
    <name type="scientific">Rhizoctonia solani</name>
    <dbReference type="NCBI Taxonomy" id="456999"/>
    <lineage>
        <taxon>Eukaryota</taxon>
        <taxon>Fungi</taxon>
        <taxon>Dikarya</taxon>
        <taxon>Basidiomycota</taxon>
        <taxon>Agaricomycotina</taxon>
        <taxon>Agaricomycetes</taxon>
        <taxon>Cantharellales</taxon>
        <taxon>Ceratobasidiaceae</taxon>
        <taxon>Rhizoctonia</taxon>
    </lineage>
</organism>
<feature type="transmembrane region" description="Helical" evidence="2">
    <location>
        <begin position="679"/>
        <end position="697"/>
    </location>
</feature>
<evidence type="ECO:0000313" key="3">
    <source>
        <dbReference type="EMBL" id="CAE6529455.1"/>
    </source>
</evidence>
<feature type="transmembrane region" description="Helical" evidence="2">
    <location>
        <begin position="17"/>
        <end position="35"/>
    </location>
</feature>
<feature type="transmembrane region" description="Helical" evidence="2">
    <location>
        <begin position="637"/>
        <end position="659"/>
    </location>
</feature>
<protein>
    <submittedName>
        <fullName evidence="3">Uncharacterized protein</fullName>
    </submittedName>
</protein>
<feature type="transmembrane region" description="Helical" evidence="2">
    <location>
        <begin position="592"/>
        <end position="625"/>
    </location>
</feature>
<comment type="caution">
    <text evidence="3">The sequence shown here is derived from an EMBL/GenBank/DDBJ whole genome shotgun (WGS) entry which is preliminary data.</text>
</comment>
<accession>A0A8H3DK55</accession>
<gene>
    <name evidence="3" type="ORF">RDB_LOCUS171314</name>
</gene>
<feature type="region of interest" description="Disordered" evidence="1">
    <location>
        <begin position="755"/>
        <end position="902"/>
    </location>
</feature>
<feature type="transmembrane region" description="Helical" evidence="2">
    <location>
        <begin position="502"/>
        <end position="527"/>
    </location>
</feature>
<keyword evidence="2" id="KW-0472">Membrane</keyword>
<feature type="compositionally biased region" description="Basic and acidic residues" evidence="1">
    <location>
        <begin position="832"/>
        <end position="861"/>
    </location>
</feature>
<dbReference type="EMBL" id="CAJMWY010004369">
    <property type="protein sequence ID" value="CAE6529455.1"/>
    <property type="molecule type" value="Genomic_DNA"/>
</dbReference>
<feature type="compositionally biased region" description="Low complexity" evidence="1">
    <location>
        <begin position="813"/>
        <end position="823"/>
    </location>
</feature>